<name>A0A510UMK4_ALIFS</name>
<evidence type="ECO:0000313" key="3">
    <source>
        <dbReference type="EMBL" id="GEK14671.1"/>
    </source>
</evidence>
<sequence length="183" mass="20845">MNEQYLEMIEFTQPNEHQKWVAINDNVMGGISIGQLNWDGQTCRFLDALSLENNGGFSSIKRSIESLSKEINTIELMFTGDGHTYQLRLTTWKNGDRIPYKHDFATTQGKQQKKTFHLHNFQAVFRGKLLNNAPELVAEDIKQVGFLIANKQTSPFALDLTQIQFKALNNAPTPQSILQSTRE</sequence>
<proteinExistence type="inferred from homology"/>
<comment type="caution">
    <text evidence="3">The sequence shown here is derived from an EMBL/GenBank/DDBJ whole genome shotgun (WGS) entry which is preliminary data.</text>
</comment>
<dbReference type="PANTHER" id="PTHR13194:SF19">
    <property type="entry name" value="NAD(P)-BINDING ROSSMANN-FOLD SUPERFAMILY PROTEIN"/>
    <property type="match status" value="1"/>
</dbReference>
<gene>
    <name evidence="3" type="ORF">AFI02nite_27070</name>
</gene>
<organism evidence="3 4">
    <name type="scientific">Aliivibrio fischeri</name>
    <name type="common">Vibrio fischeri</name>
    <dbReference type="NCBI Taxonomy" id="668"/>
    <lineage>
        <taxon>Bacteria</taxon>
        <taxon>Pseudomonadati</taxon>
        <taxon>Pseudomonadota</taxon>
        <taxon>Gammaproteobacteria</taxon>
        <taxon>Vibrionales</taxon>
        <taxon>Vibrionaceae</taxon>
        <taxon>Aliivibrio</taxon>
    </lineage>
</organism>
<keyword evidence="3" id="KW-0378">Hydrolase</keyword>
<dbReference type="SUPFAM" id="SSF49785">
    <property type="entry name" value="Galactose-binding domain-like"/>
    <property type="match status" value="1"/>
</dbReference>
<dbReference type="Proteomes" id="UP000321787">
    <property type="component" value="Unassembled WGS sequence"/>
</dbReference>
<dbReference type="GO" id="GO:0010257">
    <property type="term" value="P:NADH dehydrogenase complex assembly"/>
    <property type="evidence" value="ECO:0007669"/>
    <property type="project" value="TreeGrafter"/>
</dbReference>
<comment type="similarity">
    <text evidence="1">Belongs to the CIA30 family.</text>
</comment>
<evidence type="ECO:0000313" key="4">
    <source>
        <dbReference type="Proteomes" id="UP000321787"/>
    </source>
</evidence>
<dbReference type="RefSeq" id="WP_146865061.1">
    <property type="nucleotide sequence ID" value="NZ_BJTZ01000018.1"/>
</dbReference>
<feature type="domain" description="NADH:ubiquinone oxidoreductase intermediate-associated protein 30" evidence="2">
    <location>
        <begin position="9"/>
        <end position="159"/>
    </location>
</feature>
<dbReference type="Pfam" id="PF08547">
    <property type="entry name" value="CIA30"/>
    <property type="match status" value="1"/>
</dbReference>
<protein>
    <submittedName>
        <fullName evidence="3">Exonuclease</fullName>
    </submittedName>
</protein>
<dbReference type="EMBL" id="BJTZ01000018">
    <property type="protein sequence ID" value="GEK14671.1"/>
    <property type="molecule type" value="Genomic_DNA"/>
</dbReference>
<dbReference type="InterPro" id="IPR013857">
    <property type="entry name" value="NADH-UbQ_OxRdtase-assoc_prot30"/>
</dbReference>
<dbReference type="InterPro" id="IPR039131">
    <property type="entry name" value="NDUFAF1"/>
</dbReference>
<dbReference type="AlphaFoldDB" id="A0A510UMK4"/>
<keyword evidence="3" id="KW-0540">Nuclease</keyword>
<evidence type="ECO:0000259" key="2">
    <source>
        <dbReference type="Pfam" id="PF08547"/>
    </source>
</evidence>
<reference evidence="3 4" key="1">
    <citation type="submission" date="2019-07" db="EMBL/GenBank/DDBJ databases">
        <title>Whole genome shotgun sequence of Aliivibrio fischeri NBRC 101058.</title>
        <authorList>
            <person name="Hosoyama A."/>
            <person name="Uohara A."/>
            <person name="Ohji S."/>
            <person name="Ichikawa N."/>
        </authorList>
    </citation>
    <scope>NUCLEOTIDE SEQUENCE [LARGE SCALE GENOMIC DNA]</scope>
    <source>
        <strain evidence="3 4">NBRC 101058</strain>
    </source>
</reference>
<dbReference type="InterPro" id="IPR008979">
    <property type="entry name" value="Galactose-bd-like_sf"/>
</dbReference>
<keyword evidence="3" id="KW-0269">Exonuclease</keyword>
<accession>A0A510UMK4</accession>
<dbReference type="PANTHER" id="PTHR13194">
    <property type="entry name" value="COMPLEX I INTERMEDIATE-ASSOCIATED PROTEIN 30"/>
    <property type="match status" value="1"/>
</dbReference>
<dbReference type="GO" id="GO:0051082">
    <property type="term" value="F:unfolded protein binding"/>
    <property type="evidence" value="ECO:0007669"/>
    <property type="project" value="TreeGrafter"/>
</dbReference>
<evidence type="ECO:0000256" key="1">
    <source>
        <dbReference type="ARBA" id="ARBA00007884"/>
    </source>
</evidence>
<dbReference type="GO" id="GO:0004527">
    <property type="term" value="F:exonuclease activity"/>
    <property type="evidence" value="ECO:0007669"/>
    <property type="project" value="UniProtKB-KW"/>
</dbReference>